<keyword evidence="1" id="KW-0472">Membrane</keyword>
<dbReference type="EMBL" id="NIVX01000079">
    <property type="protein sequence ID" value="OWQ73431.1"/>
    <property type="molecule type" value="Genomic_DNA"/>
</dbReference>
<sequence length="77" mass="8964">MTDQTEDRFKGTGQFHPEKTWAKLDREAKDRAFEAKYPTKWWHSLYFTTWGLAAIGLIAFSVIGLLIWLFSAPFAPR</sequence>
<evidence type="ECO:0000313" key="3">
    <source>
        <dbReference type="Proteomes" id="UP000197090"/>
    </source>
</evidence>
<evidence type="ECO:0008006" key="4">
    <source>
        <dbReference type="Google" id="ProtNLM"/>
    </source>
</evidence>
<gene>
    <name evidence="2" type="ORF">CEE63_12355</name>
</gene>
<keyword evidence="1" id="KW-0812">Transmembrane</keyword>
<dbReference type="RefSeq" id="WP_088497199.1">
    <property type="nucleotide sequence ID" value="NZ_JAJNEH010000158.1"/>
</dbReference>
<dbReference type="AlphaFoldDB" id="A0A246I4T9"/>
<accession>A0A246I4T9</accession>
<evidence type="ECO:0000313" key="2">
    <source>
        <dbReference type="EMBL" id="OWQ73431.1"/>
    </source>
</evidence>
<proteinExistence type="predicted"/>
<keyword evidence="1" id="KW-1133">Transmembrane helix</keyword>
<organism evidence="2 3">
    <name type="scientific">Stenotrophomonas maltophilia</name>
    <name type="common">Pseudomonas maltophilia</name>
    <name type="synonym">Xanthomonas maltophilia</name>
    <dbReference type="NCBI Taxonomy" id="40324"/>
    <lineage>
        <taxon>Bacteria</taxon>
        <taxon>Pseudomonadati</taxon>
        <taxon>Pseudomonadota</taxon>
        <taxon>Gammaproteobacteria</taxon>
        <taxon>Lysobacterales</taxon>
        <taxon>Lysobacteraceae</taxon>
        <taxon>Stenotrophomonas</taxon>
        <taxon>Stenotrophomonas maltophilia group</taxon>
    </lineage>
</organism>
<feature type="transmembrane region" description="Helical" evidence="1">
    <location>
        <begin position="47"/>
        <end position="70"/>
    </location>
</feature>
<protein>
    <recommendedName>
        <fullName evidence="4">Transmembrane protein</fullName>
    </recommendedName>
</protein>
<dbReference type="Proteomes" id="UP000197090">
    <property type="component" value="Unassembled WGS sequence"/>
</dbReference>
<reference evidence="2 3" key="1">
    <citation type="submission" date="2017-06" db="EMBL/GenBank/DDBJ databases">
        <authorList>
            <person name="Kim H.J."/>
            <person name="Triplett B.A."/>
        </authorList>
    </citation>
    <scope>NUCLEOTIDE SEQUENCE [LARGE SCALE GENOMIC DNA]</scope>
    <source>
        <strain evidence="2 3">594</strain>
    </source>
</reference>
<evidence type="ECO:0000256" key="1">
    <source>
        <dbReference type="SAM" id="Phobius"/>
    </source>
</evidence>
<name>A0A246I4T9_STEMA</name>
<comment type="caution">
    <text evidence="2">The sequence shown here is derived from an EMBL/GenBank/DDBJ whole genome shotgun (WGS) entry which is preliminary data.</text>
</comment>